<dbReference type="InterPro" id="IPR008979">
    <property type="entry name" value="Galactose-bd-like_sf"/>
</dbReference>
<evidence type="ECO:0000313" key="5">
    <source>
        <dbReference type="Proteomes" id="UP000298213"/>
    </source>
</evidence>
<feature type="signal peptide" evidence="2">
    <location>
        <begin position="1"/>
        <end position="20"/>
    </location>
</feature>
<keyword evidence="5" id="KW-1185">Reference proteome</keyword>
<dbReference type="PANTHER" id="PTHR22901">
    <property type="entry name" value="SIALATE O-ACETYLESTERASE"/>
    <property type="match status" value="1"/>
</dbReference>
<keyword evidence="2" id="KW-0732">Signal</keyword>
<feature type="domain" description="Sialate O-acetylesterase" evidence="3">
    <location>
        <begin position="104"/>
        <end position="207"/>
    </location>
</feature>
<dbReference type="InterPro" id="IPR013783">
    <property type="entry name" value="Ig-like_fold"/>
</dbReference>
<feature type="domain" description="Sialate O-acetylesterase" evidence="3">
    <location>
        <begin position="422"/>
        <end position="530"/>
    </location>
</feature>
<dbReference type="SUPFAM" id="SSF52266">
    <property type="entry name" value="SGNH hydrolase"/>
    <property type="match status" value="1"/>
</dbReference>
<comment type="caution">
    <text evidence="4">The sequence shown here is derived from an EMBL/GenBank/DDBJ whole genome shotgun (WGS) entry which is preliminary data.</text>
</comment>
<dbReference type="GO" id="GO:0005975">
    <property type="term" value="P:carbohydrate metabolic process"/>
    <property type="evidence" value="ECO:0007669"/>
    <property type="project" value="TreeGrafter"/>
</dbReference>
<dbReference type="GO" id="GO:0001681">
    <property type="term" value="F:sialate O-acetylesterase activity"/>
    <property type="evidence" value="ECO:0007669"/>
    <property type="project" value="InterPro"/>
</dbReference>
<evidence type="ECO:0000256" key="1">
    <source>
        <dbReference type="ARBA" id="ARBA00022801"/>
    </source>
</evidence>
<dbReference type="OrthoDB" id="9795554at2"/>
<protein>
    <submittedName>
        <fullName evidence="4">Sialate O-acetylesterase</fullName>
    </submittedName>
</protein>
<dbReference type="RefSeq" id="WP_135085102.1">
    <property type="nucleotide sequence ID" value="NZ_SPDV01000010.1"/>
</dbReference>
<evidence type="ECO:0000259" key="3">
    <source>
        <dbReference type="Pfam" id="PF03629"/>
    </source>
</evidence>
<proteinExistence type="predicted"/>
<dbReference type="InterPro" id="IPR036514">
    <property type="entry name" value="SGNH_hydro_sf"/>
</dbReference>
<dbReference type="PANTHER" id="PTHR22901:SF0">
    <property type="entry name" value="SIALATE O-ACETYLESTERASE"/>
    <property type="match status" value="1"/>
</dbReference>
<dbReference type="Pfam" id="PF03629">
    <property type="entry name" value="SASA"/>
    <property type="match status" value="2"/>
</dbReference>
<dbReference type="Gene3D" id="2.60.40.10">
    <property type="entry name" value="Immunoglobulins"/>
    <property type="match status" value="1"/>
</dbReference>
<evidence type="ECO:0000313" key="4">
    <source>
        <dbReference type="EMBL" id="TFI58988.1"/>
    </source>
</evidence>
<keyword evidence="1" id="KW-0378">Hydrolase</keyword>
<dbReference type="AlphaFoldDB" id="A0A4Y8ZSG6"/>
<accession>A0A4Y8ZSG6</accession>
<feature type="chain" id="PRO_5021206022" evidence="2">
    <location>
        <begin position="21"/>
        <end position="639"/>
    </location>
</feature>
<dbReference type="Proteomes" id="UP000298213">
    <property type="component" value="Unassembled WGS sequence"/>
</dbReference>
<sequence>MTRRLSLFLAAALVPAAAGAAPVLDPLFSDHAVLQRGKPIAVWGTADPGEKVTVTLAAVSRTATTGKDGRWRVDLPSMQAGGPYTLVASGKDAAAARASDLLVGDVWLCSGQSNMEYPVRRALNADTDIAAANDPEVRLLTVQRRTSLSPQSKFADAIAWSLLTPESVPGFSAACYFMARDLRASEKVPLGLIHSSWGGTQISPWIDLTSAEPFEKENAGLLALYQRDPLAANLRFGTRWESWWKERTGTEPWRDSRALAWKPMPTAAYWEGWGDPAFKDYNGLVWARRKVTLTAAEAAWGATLSLGVIDDADETFVNGVPVGNSFGWDLKRQYKLPARLLRAGENEILVAIADSWGYGGFQGPASVLSLAIAGGETKSLGDGWEYSVAPAGVTDPPRPPWDSNAGASLIYNAMIAPLGPYGLKGAAWYQGESDVGNNRPYAAKLGALMASWRKQFEAPKLPFLIVSLANYGAPQTGPRPSGWAELREQQRIGARRDPDAALVVAMDLGERTDIHPANKQEVGRRLARAARHAAYGHDEPVGPAAATAERSAGAILVRFTGVTGKLVPWSGTRALAFELCGEDQQSCRYADAIPDGNVVRLADDGRPATRVRYAWSEAPVTNLYDEALLPPGPFELPIR</sequence>
<dbReference type="InterPro" id="IPR039329">
    <property type="entry name" value="SIAE"/>
</dbReference>
<gene>
    <name evidence="4" type="ORF">E2493_06960</name>
</gene>
<dbReference type="SUPFAM" id="SSF49785">
    <property type="entry name" value="Galactose-binding domain-like"/>
    <property type="match status" value="1"/>
</dbReference>
<reference evidence="4 5" key="1">
    <citation type="submission" date="2019-03" db="EMBL/GenBank/DDBJ databases">
        <title>Genome sequence of Sphingomonas sp. 17J27-24.</title>
        <authorList>
            <person name="Kim M."/>
            <person name="Maeng S."/>
            <person name="Sathiyaraj S."/>
        </authorList>
    </citation>
    <scope>NUCLEOTIDE SEQUENCE [LARGE SCALE GENOMIC DNA]</scope>
    <source>
        <strain evidence="4 5">17J27-24</strain>
    </source>
</reference>
<organism evidence="4 5">
    <name type="scientific">Sphingomonas parva</name>
    <dbReference type="NCBI Taxonomy" id="2555898"/>
    <lineage>
        <taxon>Bacteria</taxon>
        <taxon>Pseudomonadati</taxon>
        <taxon>Pseudomonadota</taxon>
        <taxon>Alphaproteobacteria</taxon>
        <taxon>Sphingomonadales</taxon>
        <taxon>Sphingomonadaceae</taxon>
        <taxon>Sphingomonas</taxon>
    </lineage>
</organism>
<dbReference type="Gene3D" id="3.40.50.1110">
    <property type="entry name" value="SGNH hydrolase"/>
    <property type="match status" value="1"/>
</dbReference>
<name>A0A4Y8ZSG6_9SPHN</name>
<dbReference type="Gene3D" id="2.60.120.260">
    <property type="entry name" value="Galactose-binding domain-like"/>
    <property type="match status" value="1"/>
</dbReference>
<evidence type="ECO:0000256" key="2">
    <source>
        <dbReference type="SAM" id="SignalP"/>
    </source>
</evidence>
<dbReference type="EMBL" id="SPDV01000010">
    <property type="protein sequence ID" value="TFI58988.1"/>
    <property type="molecule type" value="Genomic_DNA"/>
</dbReference>
<dbReference type="InterPro" id="IPR005181">
    <property type="entry name" value="SASA"/>
</dbReference>